<organism evidence="2 3">
    <name type="scientific">Acidimicrobium ferrooxidans (strain DSM 10331 / JCM 15462 / NBRC 103882 / ICP)</name>
    <dbReference type="NCBI Taxonomy" id="525909"/>
    <lineage>
        <taxon>Bacteria</taxon>
        <taxon>Bacillati</taxon>
        <taxon>Actinomycetota</taxon>
        <taxon>Acidimicrobiia</taxon>
        <taxon>Acidimicrobiales</taxon>
        <taxon>Acidimicrobiaceae</taxon>
        <taxon>Acidimicrobium</taxon>
    </lineage>
</organism>
<dbReference type="AlphaFoldDB" id="C7M120"/>
<dbReference type="Proteomes" id="UP000000771">
    <property type="component" value="Chromosome"/>
</dbReference>
<evidence type="ECO:0008006" key="4">
    <source>
        <dbReference type="Google" id="ProtNLM"/>
    </source>
</evidence>
<proteinExistence type="predicted"/>
<dbReference type="KEGG" id="afo:Afer_0007"/>
<dbReference type="STRING" id="525909.Afer_0007"/>
<sequence>MARWTARWLLQVASTVAMAGVLAVVPGARGSGTKTLTGSQVSWSIAWVPASVPSVALPSVSFASFEDPTNPTEGPQPTFPHPNIATPEGAALSVGQPIIVAPQTSELGTTLSGSATVAGGIVVTVTVNGVAEPPVTVSNVASYAMSWQASVEDVYVSAGTVPASAPILAGTNVLAPTANDVTPTGSLAPGTFGSLCDAGAVSASSDLFSRLTPALAQSAAGKLSPLVSTPTSEDPGTCAIEFAAPSGLSGGSTWTVNAQLAAAFTATATARLQTVHLSVDGVAVTIPGGTYSDVTLDVPPWVLGPATSIDEQVATVESLPVGAAVFGG</sequence>
<reference evidence="2 3" key="1">
    <citation type="journal article" date="2009" name="Stand. Genomic Sci.">
        <title>Complete genome sequence of Acidimicrobium ferrooxidans type strain (ICP).</title>
        <authorList>
            <person name="Clum A."/>
            <person name="Nolan M."/>
            <person name="Lang E."/>
            <person name="Glavina Del Rio T."/>
            <person name="Tice H."/>
            <person name="Copeland A."/>
            <person name="Cheng J.F."/>
            <person name="Lucas S."/>
            <person name="Chen F."/>
            <person name="Bruce D."/>
            <person name="Goodwin L."/>
            <person name="Pitluck S."/>
            <person name="Ivanova N."/>
            <person name="Mavrommatis K."/>
            <person name="Mikhailova N."/>
            <person name="Pati A."/>
            <person name="Chen A."/>
            <person name="Palaniappan K."/>
            <person name="Goker M."/>
            <person name="Spring S."/>
            <person name="Land M."/>
            <person name="Hauser L."/>
            <person name="Chang Y.J."/>
            <person name="Jeffries C.C."/>
            <person name="Chain P."/>
            <person name="Bristow J."/>
            <person name="Eisen J.A."/>
            <person name="Markowitz V."/>
            <person name="Hugenholtz P."/>
            <person name="Kyrpides N.C."/>
            <person name="Klenk H.P."/>
            <person name="Lapidus A."/>
        </authorList>
    </citation>
    <scope>NUCLEOTIDE SEQUENCE [LARGE SCALE GENOMIC DNA]</scope>
    <source>
        <strain evidence="3">DSM 10331 / JCM 15462 / NBRC 103882 / ICP</strain>
    </source>
</reference>
<feature type="chain" id="PRO_5002979866" description="GerMN domain-containing protein" evidence="1">
    <location>
        <begin position="20"/>
        <end position="328"/>
    </location>
</feature>
<evidence type="ECO:0000256" key="1">
    <source>
        <dbReference type="SAM" id="SignalP"/>
    </source>
</evidence>
<protein>
    <recommendedName>
        <fullName evidence="4">GerMN domain-containing protein</fullName>
    </recommendedName>
</protein>
<keyword evidence="3" id="KW-1185">Reference proteome</keyword>
<name>C7M120_ACIFD</name>
<gene>
    <name evidence="2" type="ordered locus">Afer_0007</name>
</gene>
<keyword evidence="1" id="KW-0732">Signal</keyword>
<feature type="signal peptide" evidence="1">
    <location>
        <begin position="1"/>
        <end position="19"/>
    </location>
</feature>
<dbReference type="HOGENOM" id="CLU_846296_0_0_11"/>
<evidence type="ECO:0000313" key="2">
    <source>
        <dbReference type="EMBL" id="ACU52982.1"/>
    </source>
</evidence>
<evidence type="ECO:0000313" key="3">
    <source>
        <dbReference type="Proteomes" id="UP000000771"/>
    </source>
</evidence>
<accession>C7M120</accession>
<dbReference type="EMBL" id="CP001631">
    <property type="protein sequence ID" value="ACU52982.1"/>
    <property type="molecule type" value="Genomic_DNA"/>
</dbReference>